<dbReference type="Gene3D" id="2.60.120.10">
    <property type="entry name" value="Jelly Rolls"/>
    <property type="match status" value="1"/>
</dbReference>
<evidence type="ECO:0000256" key="1">
    <source>
        <dbReference type="ARBA" id="ARBA00004141"/>
    </source>
</evidence>
<evidence type="ECO:0000256" key="2">
    <source>
        <dbReference type="ARBA" id="ARBA00022692"/>
    </source>
</evidence>
<dbReference type="PROSITE" id="PS50801">
    <property type="entry name" value="STAS"/>
    <property type="match status" value="1"/>
</dbReference>
<feature type="transmembrane region" description="Helical" evidence="5">
    <location>
        <begin position="146"/>
        <end position="168"/>
    </location>
</feature>
<reference evidence="8" key="1">
    <citation type="submission" date="2021-01" db="EMBL/GenBank/DDBJ databases">
        <authorList>
            <person name="Corre E."/>
            <person name="Pelletier E."/>
            <person name="Niang G."/>
            <person name="Scheremetjew M."/>
            <person name="Finn R."/>
            <person name="Kale V."/>
            <person name="Holt S."/>
            <person name="Cochrane G."/>
            <person name="Meng A."/>
            <person name="Brown T."/>
            <person name="Cohen L."/>
        </authorList>
    </citation>
    <scope>NUCLEOTIDE SEQUENCE</scope>
    <source>
        <strain evidence="8">Isolate 1302-5</strain>
    </source>
</reference>
<gene>
    <name evidence="8" type="ORF">OAUR00152_LOCUS16912</name>
</gene>
<dbReference type="EMBL" id="HBKQ01024750">
    <property type="protein sequence ID" value="CAE2242806.1"/>
    <property type="molecule type" value="Transcribed_RNA"/>
</dbReference>
<feature type="transmembrane region" description="Helical" evidence="5">
    <location>
        <begin position="438"/>
        <end position="462"/>
    </location>
</feature>
<dbReference type="PANTHER" id="PTHR43310">
    <property type="entry name" value="SULFATE TRANSPORTER YBAR-RELATED"/>
    <property type="match status" value="1"/>
</dbReference>
<dbReference type="InterPro" id="IPR002645">
    <property type="entry name" value="STAS_dom"/>
</dbReference>
<evidence type="ECO:0008006" key="9">
    <source>
        <dbReference type="Google" id="ProtNLM"/>
    </source>
</evidence>
<evidence type="ECO:0000256" key="4">
    <source>
        <dbReference type="ARBA" id="ARBA00023136"/>
    </source>
</evidence>
<feature type="transmembrane region" description="Helical" evidence="5">
    <location>
        <begin position="514"/>
        <end position="534"/>
    </location>
</feature>
<dbReference type="Pfam" id="PF00916">
    <property type="entry name" value="Sulfate_transp"/>
    <property type="match status" value="1"/>
</dbReference>
<feature type="transmembrane region" description="Helical" evidence="5">
    <location>
        <begin position="251"/>
        <end position="273"/>
    </location>
</feature>
<feature type="transmembrane region" description="Helical" evidence="5">
    <location>
        <begin position="285"/>
        <end position="306"/>
    </location>
</feature>
<dbReference type="InterPro" id="IPR018490">
    <property type="entry name" value="cNMP-bd_dom_sf"/>
</dbReference>
<keyword evidence="2 5" id="KW-0812">Transmembrane</keyword>
<dbReference type="Pfam" id="PF01740">
    <property type="entry name" value="STAS"/>
    <property type="match status" value="1"/>
</dbReference>
<comment type="subcellular location">
    <subcellularLocation>
        <location evidence="1">Membrane</location>
        <topology evidence="1">Multi-pass membrane protein</topology>
    </subcellularLocation>
</comment>
<evidence type="ECO:0000256" key="5">
    <source>
        <dbReference type="SAM" id="Phobius"/>
    </source>
</evidence>
<feature type="domain" description="STAS" evidence="7">
    <location>
        <begin position="642"/>
        <end position="701"/>
    </location>
</feature>
<dbReference type="CDD" id="cd07042">
    <property type="entry name" value="STAS_SulP_like_sulfate_transporter"/>
    <property type="match status" value="1"/>
</dbReference>
<feature type="transmembrane region" description="Helical" evidence="5">
    <location>
        <begin position="571"/>
        <end position="599"/>
    </location>
</feature>
<dbReference type="AlphaFoldDB" id="A0A7S4IXP9"/>
<evidence type="ECO:0000313" key="8">
    <source>
        <dbReference type="EMBL" id="CAE2242806.1"/>
    </source>
</evidence>
<protein>
    <recommendedName>
        <fullName evidence="9">Cyclic nucleotide-binding domain-containing protein</fullName>
    </recommendedName>
</protein>
<dbReference type="SMART" id="SM00100">
    <property type="entry name" value="cNMP"/>
    <property type="match status" value="1"/>
</dbReference>
<feature type="transmembrane region" description="Helical" evidence="5">
    <location>
        <begin position="474"/>
        <end position="494"/>
    </location>
</feature>
<evidence type="ECO:0000259" key="7">
    <source>
        <dbReference type="PROSITE" id="PS50801"/>
    </source>
</evidence>
<dbReference type="Pfam" id="PF00027">
    <property type="entry name" value="cNMP_binding"/>
    <property type="match status" value="1"/>
</dbReference>
<keyword evidence="3 5" id="KW-1133">Transmembrane helix</keyword>
<dbReference type="InterPro" id="IPR011547">
    <property type="entry name" value="SLC26A/SulP_dom"/>
</dbReference>
<accession>A0A7S4IXP9</accession>
<dbReference type="PANTHER" id="PTHR43310:SF4">
    <property type="entry name" value="AFR304WP"/>
    <property type="match status" value="1"/>
</dbReference>
<feature type="transmembrane region" description="Helical" evidence="5">
    <location>
        <begin position="326"/>
        <end position="345"/>
    </location>
</feature>
<dbReference type="InterPro" id="IPR052706">
    <property type="entry name" value="Membrane-Transporter-like"/>
</dbReference>
<name>A0A7S4IXP9_9STRA</name>
<dbReference type="PROSITE" id="PS50042">
    <property type="entry name" value="CNMP_BINDING_3"/>
    <property type="match status" value="1"/>
</dbReference>
<organism evidence="8">
    <name type="scientific">Odontella aurita</name>
    <dbReference type="NCBI Taxonomy" id="265563"/>
    <lineage>
        <taxon>Eukaryota</taxon>
        <taxon>Sar</taxon>
        <taxon>Stramenopiles</taxon>
        <taxon>Ochrophyta</taxon>
        <taxon>Bacillariophyta</taxon>
        <taxon>Mediophyceae</taxon>
        <taxon>Biddulphiophycidae</taxon>
        <taxon>Eupodiscales</taxon>
        <taxon>Odontellaceae</taxon>
        <taxon>Odontella</taxon>
    </lineage>
</organism>
<evidence type="ECO:0000256" key="3">
    <source>
        <dbReference type="ARBA" id="ARBA00022989"/>
    </source>
</evidence>
<dbReference type="CDD" id="cd00038">
    <property type="entry name" value="CAP_ED"/>
    <property type="match status" value="1"/>
</dbReference>
<dbReference type="InterPro" id="IPR014710">
    <property type="entry name" value="RmlC-like_jellyroll"/>
</dbReference>
<dbReference type="SUPFAM" id="SSF51206">
    <property type="entry name" value="cAMP-binding domain-like"/>
    <property type="match status" value="1"/>
</dbReference>
<proteinExistence type="predicted"/>
<keyword evidence="4 5" id="KW-0472">Membrane</keyword>
<dbReference type="GO" id="GO:0016020">
    <property type="term" value="C:membrane"/>
    <property type="evidence" value="ECO:0007669"/>
    <property type="project" value="UniProtKB-SubCell"/>
</dbReference>
<dbReference type="SUPFAM" id="SSF52091">
    <property type="entry name" value="SpoIIaa-like"/>
    <property type="match status" value="1"/>
</dbReference>
<dbReference type="InterPro" id="IPR000595">
    <property type="entry name" value="cNMP-bd_dom"/>
</dbReference>
<dbReference type="Gene3D" id="3.30.750.24">
    <property type="entry name" value="STAS domain"/>
    <property type="match status" value="1"/>
</dbReference>
<feature type="transmembrane region" description="Helical" evidence="5">
    <location>
        <begin position="357"/>
        <end position="379"/>
    </location>
</feature>
<feature type="domain" description="Cyclic nucleotide-binding" evidence="6">
    <location>
        <begin position="864"/>
        <end position="965"/>
    </location>
</feature>
<sequence>MSPIAESTTATSATWQRGISMSALGEENALTDDEESILVRSAKSVNFDADSSSRSFHGSAKRRASSVVAVATAERMNIRESLSGRSLIGDTHLTDRFFESPRHPILNSTQYGSLLGGSDAMDGKHHVDKESSCCDKHWADTLMSQLMPVLIASVLNFMVGIPFGAAYFPVGWSSTPTSGAEDDDVHGAFPLPGKEALGIRMYLFSTAVAQGIFTYVSKFDDCIGLQMVENVPFCIELAHIVISEQGYGIDALSTLFFLFGISSVIVGFVFYLLGKLELGRIVYLFPRHVLVGCIGGIGAFIVVTAIEVTTDSTFSFTLKEVQDIYNNFNMIGVVLLYELILRVLLHFNKDGDGKHKYPLLAPAFYLAITPTFYMALWILGISKDDAAEYFFPSLDSCNTAPSCDNNGSVLDDIFNESLFDMWRVLQFSTISWTAVTKAIPTVISLVAFSLIHVPINIPAFAISMDTEPDMNAELIAHGYSNAFAGLFAGLQNYMCYCNSVIYAKAGGKGRASSLAVVGITILLFIFGPTIASFVPRCMAGCLLLHVGIDLLLEGVYDSYGNYDYLEYSGIWLITVVMVLFGMSAALIAGAAAALSTYAVQSATYQYPIRGIMSAETLRSSAWNRDLEADAILQSRKTGRKRILIVQLQGHLFFGNVALVTDDIKAALKERSGTDIEPLIVILDFTLVQGMDSSAAQSIARLKGAMHRQFQINLAVWVSGCADGFPCEYNLTGELSEQQGGAAAAAAANGAHPEKIARALDANGTEDERPTGLFQKPRMSGMMLECDLSLKSAVLSATIPSNHVCESLDEALIFAEDVLIALEDPTLLDDDNNDVTGKNSHRSTSMNSMDLDEEKEHALRYLANLCPGSSRDDLEKLFGFFERERHSKDDDVWRQGSKSDSAKLLLSGLLVAVLENEGRLEETIVPGSMLGELGLVNMTDRLTTVRCTSEHAVLYSMNRSNWDSLVQEDPRLARFIDMIVVRYLEHRVQHVSNRIFETRCLPV</sequence>
<dbReference type="InterPro" id="IPR036513">
    <property type="entry name" value="STAS_dom_sf"/>
</dbReference>
<evidence type="ECO:0000259" key="6">
    <source>
        <dbReference type="PROSITE" id="PS50042"/>
    </source>
</evidence>